<evidence type="ECO:0000256" key="1">
    <source>
        <dbReference type="ARBA" id="ARBA00022729"/>
    </source>
</evidence>
<evidence type="ECO:0000256" key="2">
    <source>
        <dbReference type="ARBA" id="ARBA00023157"/>
    </source>
</evidence>
<dbReference type="PROSITE" id="PS51888">
    <property type="entry name" value="CLIP"/>
    <property type="match status" value="1"/>
</dbReference>
<evidence type="ECO:0000259" key="4">
    <source>
        <dbReference type="PROSITE" id="PS51888"/>
    </source>
</evidence>
<dbReference type="InParanoid" id="A0A6P8ZK20"/>
<protein>
    <submittedName>
        <fullName evidence="6">Uncharacterized protein LOC117642362</fullName>
    </submittedName>
</protein>
<name>A0A6P8ZK20_THRPL</name>
<dbReference type="InterPro" id="IPR022700">
    <property type="entry name" value="CLIP"/>
</dbReference>
<evidence type="ECO:0000313" key="5">
    <source>
        <dbReference type="Proteomes" id="UP000515158"/>
    </source>
</evidence>
<keyword evidence="2" id="KW-1015">Disulfide bond</keyword>
<accession>A0A6P8ZK20</accession>
<keyword evidence="1 3" id="KW-0732">Signal</keyword>
<proteinExistence type="predicted"/>
<sequence length="153" mass="16454">MIRFLVFALIAASDAASSALKEGAQCNLSDGQGRGICKTFNQCSWAEEQVKVGGSPSVCFFTKNDQPVVCCPDNTSGYATTTTSTDVLVSSAERITIPPSSIAQGGVVSENIIYKWPFFFHTLSRNVSFFQIISGKSPISDIRGEFPRGVNDL</sequence>
<feature type="chain" id="PRO_5028058569" evidence="3">
    <location>
        <begin position="16"/>
        <end position="153"/>
    </location>
</feature>
<dbReference type="RefSeq" id="XP_034236339.1">
    <property type="nucleotide sequence ID" value="XM_034380448.1"/>
</dbReference>
<feature type="signal peptide" evidence="3">
    <location>
        <begin position="1"/>
        <end position="15"/>
    </location>
</feature>
<feature type="domain" description="Clip" evidence="4">
    <location>
        <begin position="25"/>
        <end position="71"/>
    </location>
</feature>
<dbReference type="KEGG" id="tpal:117642362"/>
<dbReference type="AlphaFoldDB" id="A0A6P8ZK20"/>
<organism evidence="6">
    <name type="scientific">Thrips palmi</name>
    <name type="common">Melon thrips</name>
    <dbReference type="NCBI Taxonomy" id="161013"/>
    <lineage>
        <taxon>Eukaryota</taxon>
        <taxon>Metazoa</taxon>
        <taxon>Ecdysozoa</taxon>
        <taxon>Arthropoda</taxon>
        <taxon>Hexapoda</taxon>
        <taxon>Insecta</taxon>
        <taxon>Pterygota</taxon>
        <taxon>Neoptera</taxon>
        <taxon>Paraneoptera</taxon>
        <taxon>Thysanoptera</taxon>
        <taxon>Terebrantia</taxon>
        <taxon>Thripoidea</taxon>
        <taxon>Thripidae</taxon>
        <taxon>Thrips</taxon>
    </lineage>
</organism>
<dbReference type="GeneID" id="117642362"/>
<keyword evidence="5" id="KW-1185">Reference proteome</keyword>
<gene>
    <name evidence="6" type="primary">LOC117642362</name>
</gene>
<evidence type="ECO:0000256" key="3">
    <source>
        <dbReference type="SAM" id="SignalP"/>
    </source>
</evidence>
<reference evidence="6" key="1">
    <citation type="submission" date="2025-08" db="UniProtKB">
        <authorList>
            <consortium name="RefSeq"/>
        </authorList>
    </citation>
    <scope>IDENTIFICATION</scope>
    <source>
        <tissue evidence="6">Total insect</tissue>
    </source>
</reference>
<evidence type="ECO:0000313" key="6">
    <source>
        <dbReference type="RefSeq" id="XP_034236339.1"/>
    </source>
</evidence>
<dbReference type="Proteomes" id="UP000515158">
    <property type="component" value="Unplaced"/>
</dbReference>